<proteinExistence type="inferred from homology"/>
<feature type="domain" description="Glycosyltransferase 2-like" evidence="6">
    <location>
        <begin position="12"/>
        <end position="163"/>
    </location>
</feature>
<sequence length="328" mass="37668">MPLLRERLVRASVVIRTLNEAEHLDDLMRMIARQVTPDFDVETVLVDSGSKDGTVEIARRHGARITTISKSEFSFGRSLNRGCGFAAGDLLVFVSGHCVPADEHWLARLCRPLLDGRAHYTYGRQIGDDRSNYSERRIFAKYYPETSQLPQADFFCNNANSALLRAVWEAYPFDETLTGLEDMDLAKRLTATGMRIGYVAEAAVFHHHQETWREVKRRFEREALALRSIMPEVHLSWLDVLRFVAVSAVGDWRSARRNGTTSTPLTGMIRYRWSQFSGSYKGNHEHRILSQSAKERFFYPNISREADQDEWLKPMRRTAPNEIEQPEG</sequence>
<keyword evidence="4 7" id="KW-0808">Transferase</keyword>
<evidence type="ECO:0000313" key="8">
    <source>
        <dbReference type="Proteomes" id="UP001607157"/>
    </source>
</evidence>
<dbReference type="PANTHER" id="PTHR48090:SF10">
    <property type="entry name" value="GLUCOSYL-3-PHOSPHOGLYCERATE SYNTHASE"/>
    <property type="match status" value="1"/>
</dbReference>
<dbReference type="EC" id="2.4.-.-" evidence="7"/>
<dbReference type="InterPro" id="IPR001173">
    <property type="entry name" value="Glyco_trans_2-like"/>
</dbReference>
<name>A0ABW7IAC3_9RHOB</name>
<dbReference type="InterPro" id="IPR050256">
    <property type="entry name" value="Glycosyltransferase_2"/>
</dbReference>
<accession>A0ABW7IAC3</accession>
<keyword evidence="5" id="KW-0460">Magnesium</keyword>
<dbReference type="Gene3D" id="3.90.550.10">
    <property type="entry name" value="Spore Coat Polysaccharide Biosynthesis Protein SpsA, Chain A"/>
    <property type="match status" value="1"/>
</dbReference>
<evidence type="ECO:0000313" key="7">
    <source>
        <dbReference type="EMBL" id="MFH0255143.1"/>
    </source>
</evidence>
<dbReference type="InterPro" id="IPR029044">
    <property type="entry name" value="Nucleotide-diphossugar_trans"/>
</dbReference>
<evidence type="ECO:0000256" key="4">
    <source>
        <dbReference type="ARBA" id="ARBA00022679"/>
    </source>
</evidence>
<reference evidence="7 8" key="1">
    <citation type="submission" date="2024-10" db="EMBL/GenBank/DDBJ databases">
        <authorList>
            <person name="Yang X.-N."/>
        </authorList>
    </citation>
    <scope>NUCLEOTIDE SEQUENCE [LARGE SCALE GENOMIC DNA]</scope>
    <source>
        <strain evidence="7 8">CAU 1059</strain>
    </source>
</reference>
<keyword evidence="3 7" id="KW-0328">Glycosyltransferase</keyword>
<comment type="similarity">
    <text evidence="2">Belongs to the glycosyltransferase 2 family.</text>
</comment>
<comment type="caution">
    <text evidence="7">The sequence shown here is derived from an EMBL/GenBank/DDBJ whole genome shotgun (WGS) entry which is preliminary data.</text>
</comment>
<organism evidence="7 8">
    <name type="scientific">Roseovarius aquimarinus</name>
    <dbReference type="NCBI Taxonomy" id="1229156"/>
    <lineage>
        <taxon>Bacteria</taxon>
        <taxon>Pseudomonadati</taxon>
        <taxon>Pseudomonadota</taxon>
        <taxon>Alphaproteobacteria</taxon>
        <taxon>Rhodobacterales</taxon>
        <taxon>Roseobacteraceae</taxon>
        <taxon>Roseovarius</taxon>
    </lineage>
</organism>
<keyword evidence="8" id="KW-1185">Reference proteome</keyword>
<dbReference type="SUPFAM" id="SSF53448">
    <property type="entry name" value="Nucleotide-diphospho-sugar transferases"/>
    <property type="match status" value="1"/>
</dbReference>
<dbReference type="EMBL" id="JBIHMM010000004">
    <property type="protein sequence ID" value="MFH0255143.1"/>
    <property type="molecule type" value="Genomic_DNA"/>
</dbReference>
<dbReference type="Proteomes" id="UP001607157">
    <property type="component" value="Unassembled WGS sequence"/>
</dbReference>
<dbReference type="Pfam" id="PF00535">
    <property type="entry name" value="Glycos_transf_2"/>
    <property type="match status" value="1"/>
</dbReference>
<evidence type="ECO:0000256" key="1">
    <source>
        <dbReference type="ARBA" id="ARBA00001946"/>
    </source>
</evidence>
<evidence type="ECO:0000256" key="3">
    <source>
        <dbReference type="ARBA" id="ARBA00022676"/>
    </source>
</evidence>
<dbReference type="RefSeq" id="WP_377172490.1">
    <property type="nucleotide sequence ID" value="NZ_JBHTJC010000004.1"/>
</dbReference>
<dbReference type="GO" id="GO:0016757">
    <property type="term" value="F:glycosyltransferase activity"/>
    <property type="evidence" value="ECO:0007669"/>
    <property type="project" value="UniProtKB-KW"/>
</dbReference>
<comment type="cofactor">
    <cofactor evidence="1">
        <name>Mg(2+)</name>
        <dbReference type="ChEBI" id="CHEBI:18420"/>
    </cofactor>
</comment>
<gene>
    <name evidence="7" type="ORF">ACGRVM_14650</name>
</gene>
<dbReference type="PANTHER" id="PTHR48090">
    <property type="entry name" value="UNDECAPRENYL-PHOSPHATE 4-DEOXY-4-FORMAMIDO-L-ARABINOSE TRANSFERASE-RELATED"/>
    <property type="match status" value="1"/>
</dbReference>
<protein>
    <submittedName>
        <fullName evidence="7">Glycosyltransferase</fullName>
        <ecNumber evidence="7">2.4.-.-</ecNumber>
    </submittedName>
</protein>
<evidence type="ECO:0000259" key="6">
    <source>
        <dbReference type="Pfam" id="PF00535"/>
    </source>
</evidence>
<evidence type="ECO:0000256" key="5">
    <source>
        <dbReference type="ARBA" id="ARBA00022842"/>
    </source>
</evidence>
<evidence type="ECO:0000256" key="2">
    <source>
        <dbReference type="ARBA" id="ARBA00006739"/>
    </source>
</evidence>